<evidence type="ECO:0000313" key="2">
    <source>
        <dbReference type="EMBL" id="KAJ4844669.1"/>
    </source>
</evidence>
<dbReference type="PANTHER" id="PTHR31672">
    <property type="entry name" value="BNACNNG10540D PROTEIN"/>
    <property type="match status" value="1"/>
</dbReference>
<dbReference type="AlphaFoldDB" id="A0A9Q0G6V6"/>
<organism evidence="2 3">
    <name type="scientific">Turnera subulata</name>
    <dbReference type="NCBI Taxonomy" id="218843"/>
    <lineage>
        <taxon>Eukaryota</taxon>
        <taxon>Viridiplantae</taxon>
        <taxon>Streptophyta</taxon>
        <taxon>Embryophyta</taxon>
        <taxon>Tracheophyta</taxon>
        <taxon>Spermatophyta</taxon>
        <taxon>Magnoliopsida</taxon>
        <taxon>eudicotyledons</taxon>
        <taxon>Gunneridae</taxon>
        <taxon>Pentapetalae</taxon>
        <taxon>rosids</taxon>
        <taxon>fabids</taxon>
        <taxon>Malpighiales</taxon>
        <taxon>Passifloraceae</taxon>
        <taxon>Turnera</taxon>
    </lineage>
</organism>
<reference evidence="2" key="2">
    <citation type="journal article" date="2023" name="Plants (Basel)">
        <title>Annotation of the Turnera subulata (Passifloraceae) Draft Genome Reveals the S-Locus Evolved after the Divergence of Turneroideae from Passifloroideae in a Stepwise Manner.</title>
        <authorList>
            <person name="Henning P.M."/>
            <person name="Roalson E.H."/>
            <person name="Mir W."/>
            <person name="McCubbin A.G."/>
            <person name="Shore J.S."/>
        </authorList>
    </citation>
    <scope>NUCLEOTIDE SEQUENCE</scope>
    <source>
        <strain evidence="2">F60SS</strain>
    </source>
</reference>
<protein>
    <recommendedName>
        <fullName evidence="1">F-box domain-containing protein</fullName>
    </recommendedName>
</protein>
<dbReference type="PANTHER" id="PTHR31672:SF13">
    <property type="entry name" value="F-BOX PROTEIN CPR30-LIKE"/>
    <property type="match status" value="1"/>
</dbReference>
<dbReference type="Pfam" id="PF00646">
    <property type="entry name" value="F-box"/>
    <property type="match status" value="1"/>
</dbReference>
<dbReference type="NCBIfam" id="TIGR01640">
    <property type="entry name" value="F_box_assoc_1"/>
    <property type="match status" value="1"/>
</dbReference>
<dbReference type="InterPro" id="IPR036047">
    <property type="entry name" value="F-box-like_dom_sf"/>
</dbReference>
<dbReference type="SUPFAM" id="SSF81383">
    <property type="entry name" value="F-box domain"/>
    <property type="match status" value="1"/>
</dbReference>
<evidence type="ECO:0000313" key="3">
    <source>
        <dbReference type="Proteomes" id="UP001141552"/>
    </source>
</evidence>
<feature type="domain" description="F-box" evidence="1">
    <location>
        <begin position="12"/>
        <end position="52"/>
    </location>
</feature>
<proteinExistence type="predicted"/>
<dbReference type="EMBL" id="JAKUCV010001898">
    <property type="protein sequence ID" value="KAJ4844669.1"/>
    <property type="molecule type" value="Genomic_DNA"/>
</dbReference>
<comment type="caution">
    <text evidence="2">The sequence shown here is derived from an EMBL/GenBank/DDBJ whole genome shotgun (WGS) entry which is preliminary data.</text>
</comment>
<dbReference type="InterPro" id="IPR017451">
    <property type="entry name" value="F-box-assoc_interact_dom"/>
</dbReference>
<dbReference type="InterPro" id="IPR001810">
    <property type="entry name" value="F-box_dom"/>
</dbReference>
<dbReference type="SMART" id="SM00256">
    <property type="entry name" value="FBOX"/>
    <property type="match status" value="1"/>
</dbReference>
<reference evidence="2" key="1">
    <citation type="submission" date="2022-02" db="EMBL/GenBank/DDBJ databases">
        <authorList>
            <person name="Henning P.M."/>
            <person name="McCubbin A.G."/>
            <person name="Shore J.S."/>
        </authorList>
    </citation>
    <scope>NUCLEOTIDE SEQUENCE</scope>
    <source>
        <strain evidence="2">F60SS</strain>
        <tissue evidence="2">Leaves</tissue>
    </source>
</reference>
<sequence length="356" mass="41295">MEKKMAHQTGVLEDRMIREILLRLPVKSLCRFTSICKTWGDTFRHPDFKRDHVHRHLRSELMKDNLDGQKHNTLILQERPLSSYSMAKLKEDILHSMVYEAERETPVMQRLPLQLEFSRHSPDKLPCYLVPRLRGSCDGLVLITGHHPPHVDEDDATASAIILNPCTRETRRIPLRMYDEAGEVWGIGYDHLNCCHKVVRAPFQGRYYPVRVLSLKINSWKNTTTYTGFSYMIDSRIPVTANRCPHWTALNRDTRQRHIIYFDASEEDFRTVPLPTQAKDFLKATQGGGRLGIFSAGGNLGLCMNNNEKDVSLWWMKEHGVKESWAKLYNVVIDTLTFDFYDPRTPWCILKNGKVV</sequence>
<evidence type="ECO:0000259" key="1">
    <source>
        <dbReference type="SMART" id="SM00256"/>
    </source>
</evidence>
<accession>A0A9Q0G6V6</accession>
<dbReference type="InterPro" id="IPR050796">
    <property type="entry name" value="SCF_F-box_component"/>
</dbReference>
<dbReference type="Proteomes" id="UP001141552">
    <property type="component" value="Unassembled WGS sequence"/>
</dbReference>
<gene>
    <name evidence="2" type="ORF">Tsubulata_041562</name>
</gene>
<dbReference type="OrthoDB" id="591557at2759"/>
<dbReference type="Pfam" id="PF07734">
    <property type="entry name" value="FBA_1"/>
    <property type="match status" value="1"/>
</dbReference>
<dbReference type="InterPro" id="IPR006527">
    <property type="entry name" value="F-box-assoc_dom_typ1"/>
</dbReference>
<name>A0A9Q0G6V6_9ROSI</name>
<keyword evidence="3" id="KW-1185">Reference proteome</keyword>